<name>A0A6B0S4N4_9CETA</name>
<dbReference type="EMBL" id="VBQZ03000185">
    <property type="protein sequence ID" value="MXQ97270.1"/>
    <property type="molecule type" value="Genomic_DNA"/>
</dbReference>
<accession>A0A6B0S4N4</accession>
<dbReference type="Proteomes" id="UP000322234">
    <property type="component" value="Unassembled WGS sequence"/>
</dbReference>
<sequence length="183" mass="20743">MFVQRKLRSHQELHSKDRALQRQLPCQPLCWAWSCVQRTCSPTTGEIAAAKKHPGSQKTPLILKDGESRPWIPMFQNAQMDLGKVSPDVAEGRPGLIQTESSVLPFLHNPDVEIEGPLMSQRKLGFCARSLRGRYSVISVVLLQVSTWGRWGRLNSSDFCMVSATVYDFPQWHDHQEKRSVSS</sequence>
<reference evidence="1" key="1">
    <citation type="submission" date="2019-10" db="EMBL/GenBank/DDBJ databases">
        <title>The sequence and de novo assembly of the wild yak genome.</title>
        <authorList>
            <person name="Liu Y."/>
        </authorList>
    </citation>
    <scope>NUCLEOTIDE SEQUENCE [LARGE SCALE GENOMIC DNA]</scope>
    <source>
        <strain evidence="1">WY2019</strain>
    </source>
</reference>
<gene>
    <name evidence="1" type="ORF">E5288_WYG002996</name>
</gene>
<organism evidence="1 2">
    <name type="scientific">Bos mutus</name>
    <name type="common">wild yak</name>
    <dbReference type="NCBI Taxonomy" id="72004"/>
    <lineage>
        <taxon>Eukaryota</taxon>
        <taxon>Metazoa</taxon>
        <taxon>Chordata</taxon>
        <taxon>Craniata</taxon>
        <taxon>Vertebrata</taxon>
        <taxon>Euteleostomi</taxon>
        <taxon>Mammalia</taxon>
        <taxon>Eutheria</taxon>
        <taxon>Laurasiatheria</taxon>
        <taxon>Artiodactyla</taxon>
        <taxon>Ruminantia</taxon>
        <taxon>Pecora</taxon>
        <taxon>Bovidae</taxon>
        <taxon>Bovinae</taxon>
        <taxon>Bos</taxon>
    </lineage>
</organism>
<keyword evidence="2" id="KW-1185">Reference proteome</keyword>
<evidence type="ECO:0000313" key="2">
    <source>
        <dbReference type="Proteomes" id="UP000322234"/>
    </source>
</evidence>
<dbReference type="AlphaFoldDB" id="A0A6B0S4N4"/>
<evidence type="ECO:0000313" key="1">
    <source>
        <dbReference type="EMBL" id="MXQ97270.1"/>
    </source>
</evidence>
<proteinExistence type="predicted"/>
<comment type="caution">
    <text evidence="1">The sequence shown here is derived from an EMBL/GenBank/DDBJ whole genome shotgun (WGS) entry which is preliminary data.</text>
</comment>
<protein>
    <submittedName>
        <fullName evidence="1">Uncharacterized protein</fullName>
    </submittedName>
</protein>